<keyword evidence="2" id="KW-1185">Reference proteome</keyword>
<dbReference type="Proteomes" id="UP000197619">
    <property type="component" value="Unassembled WGS sequence"/>
</dbReference>
<dbReference type="EMBL" id="MUZQ01000348">
    <property type="protein sequence ID" value="OWK52428.1"/>
    <property type="molecule type" value="Genomic_DNA"/>
</dbReference>
<reference evidence="1 2" key="1">
    <citation type="submission" date="2017-05" db="EMBL/GenBank/DDBJ databases">
        <title>Genome of assembly of the Bengalese finch, Lonchura striata domestica.</title>
        <authorList>
            <person name="Colquitt B.M."/>
            <person name="Brainard M.S."/>
        </authorList>
    </citation>
    <scope>NUCLEOTIDE SEQUENCE [LARGE SCALE GENOMIC DNA]</scope>
    <source>
        <strain evidence="1">White83orange57</strain>
    </source>
</reference>
<proteinExistence type="predicted"/>
<comment type="caution">
    <text evidence="1">The sequence shown here is derived from an EMBL/GenBank/DDBJ whole genome shotgun (WGS) entry which is preliminary data.</text>
</comment>
<accession>A0A218UFR1</accession>
<organism evidence="1 2">
    <name type="scientific">Lonchura striata</name>
    <name type="common">white-rumped munia</name>
    <dbReference type="NCBI Taxonomy" id="40157"/>
    <lineage>
        <taxon>Eukaryota</taxon>
        <taxon>Metazoa</taxon>
        <taxon>Chordata</taxon>
        <taxon>Craniata</taxon>
        <taxon>Vertebrata</taxon>
        <taxon>Euteleostomi</taxon>
        <taxon>Archelosauria</taxon>
        <taxon>Archosauria</taxon>
        <taxon>Dinosauria</taxon>
        <taxon>Saurischia</taxon>
        <taxon>Theropoda</taxon>
        <taxon>Coelurosauria</taxon>
        <taxon>Aves</taxon>
        <taxon>Neognathae</taxon>
        <taxon>Neoaves</taxon>
        <taxon>Telluraves</taxon>
        <taxon>Australaves</taxon>
        <taxon>Passeriformes</taxon>
        <taxon>Passeroidea</taxon>
        <taxon>Estrildidae</taxon>
        <taxon>Estrildinae</taxon>
        <taxon>Lonchura</taxon>
    </lineage>
</organism>
<sequence length="97" mass="10805">MELGGFPQELWQLLLLCLKPLENPAAAYGWVIPAAPRVPSYTREEKKKENKKARLCSRLQIWENPVQILSVSPSPTPPLSSAAVFHPGNFFFSGNKA</sequence>
<evidence type="ECO:0000313" key="1">
    <source>
        <dbReference type="EMBL" id="OWK52428.1"/>
    </source>
</evidence>
<evidence type="ECO:0000313" key="2">
    <source>
        <dbReference type="Proteomes" id="UP000197619"/>
    </source>
</evidence>
<name>A0A218UFR1_9PASE</name>
<dbReference type="AlphaFoldDB" id="A0A218UFR1"/>
<protein>
    <submittedName>
        <fullName evidence="1">Uncharacterized protein</fullName>
    </submittedName>
</protein>
<gene>
    <name evidence="1" type="ORF">RLOC_00011330</name>
</gene>